<dbReference type="Proteomes" id="UP000271974">
    <property type="component" value="Unassembled WGS sequence"/>
</dbReference>
<proteinExistence type="predicted"/>
<sequence length="214" mass="21913">MQRKPEKMAAPIHPLSDFIKILRAGKYRQGCLLGVRGGASVHSNAKGPTLADQMAVIALPTGHSTRWPRLGSDHGHYTLDRPCHPQDFHRFEVTGATWWNQRGLGGINAGLGGINARPGGINARPGGINGCPCGINARPGGINARPGGINARPGGINACPGGINGCPCGINARPGGINARPGGINARPGGINAHPGGINARPCGINERPGGINA</sequence>
<comment type="caution">
    <text evidence="1">The sequence shown here is derived from an EMBL/GenBank/DDBJ whole genome shotgun (WGS) entry which is preliminary data.</text>
</comment>
<dbReference type="PANTHER" id="PTHR37917">
    <property type="entry name" value="PROTEIN CBG03580"/>
    <property type="match status" value="1"/>
</dbReference>
<name>A0A3S0ZKR1_ELYCH</name>
<keyword evidence="2" id="KW-1185">Reference proteome</keyword>
<dbReference type="EMBL" id="RQTK01000415">
    <property type="protein sequence ID" value="RUS80012.1"/>
    <property type="molecule type" value="Genomic_DNA"/>
</dbReference>
<dbReference type="PANTHER" id="PTHR37917:SF9">
    <property type="entry name" value="RHOPTRY PROTEIN"/>
    <property type="match status" value="1"/>
</dbReference>
<evidence type="ECO:0000313" key="2">
    <source>
        <dbReference type="Proteomes" id="UP000271974"/>
    </source>
</evidence>
<evidence type="ECO:0000313" key="1">
    <source>
        <dbReference type="EMBL" id="RUS80012.1"/>
    </source>
</evidence>
<dbReference type="AlphaFoldDB" id="A0A3S0ZKR1"/>
<reference evidence="1 2" key="1">
    <citation type="submission" date="2019-01" db="EMBL/GenBank/DDBJ databases">
        <title>A draft genome assembly of the solar-powered sea slug Elysia chlorotica.</title>
        <authorList>
            <person name="Cai H."/>
            <person name="Li Q."/>
            <person name="Fang X."/>
            <person name="Li J."/>
            <person name="Curtis N.E."/>
            <person name="Altenburger A."/>
            <person name="Shibata T."/>
            <person name="Feng M."/>
            <person name="Maeda T."/>
            <person name="Schwartz J.A."/>
            <person name="Shigenobu S."/>
            <person name="Lundholm N."/>
            <person name="Nishiyama T."/>
            <person name="Yang H."/>
            <person name="Hasebe M."/>
            <person name="Li S."/>
            <person name="Pierce S.K."/>
            <person name="Wang J."/>
        </authorList>
    </citation>
    <scope>NUCLEOTIDE SEQUENCE [LARGE SCALE GENOMIC DNA]</scope>
    <source>
        <strain evidence="1">EC2010</strain>
        <tissue evidence="1">Whole organism of an adult</tissue>
    </source>
</reference>
<accession>A0A3S0ZKR1</accession>
<organism evidence="1 2">
    <name type="scientific">Elysia chlorotica</name>
    <name type="common">Eastern emerald elysia</name>
    <name type="synonym">Sea slug</name>
    <dbReference type="NCBI Taxonomy" id="188477"/>
    <lineage>
        <taxon>Eukaryota</taxon>
        <taxon>Metazoa</taxon>
        <taxon>Spiralia</taxon>
        <taxon>Lophotrochozoa</taxon>
        <taxon>Mollusca</taxon>
        <taxon>Gastropoda</taxon>
        <taxon>Heterobranchia</taxon>
        <taxon>Euthyneura</taxon>
        <taxon>Panpulmonata</taxon>
        <taxon>Sacoglossa</taxon>
        <taxon>Placobranchoidea</taxon>
        <taxon>Plakobranchidae</taxon>
        <taxon>Elysia</taxon>
    </lineage>
</organism>
<protein>
    <submittedName>
        <fullName evidence="1">Uncharacterized protein</fullName>
    </submittedName>
</protein>
<gene>
    <name evidence="1" type="ORF">EGW08_012220</name>
</gene>